<feature type="transmembrane region" description="Helical" evidence="1">
    <location>
        <begin position="738"/>
        <end position="760"/>
    </location>
</feature>
<evidence type="ECO:0000313" key="3">
    <source>
        <dbReference type="EMBL" id="WBE24834.1"/>
    </source>
</evidence>
<protein>
    <recommendedName>
        <fullName evidence="2">Toxin VasX N-terminal region domain-containing protein</fullName>
    </recommendedName>
</protein>
<feature type="transmembrane region" description="Helical" evidence="1">
    <location>
        <begin position="858"/>
        <end position="880"/>
    </location>
</feature>
<dbReference type="InterPro" id="IPR046864">
    <property type="entry name" value="VasX_N"/>
</dbReference>
<keyword evidence="1" id="KW-1133">Transmembrane helix</keyword>
<dbReference type="InterPro" id="IPR048126">
    <property type="entry name" value="Toxin_VasX"/>
</dbReference>
<dbReference type="Proteomes" id="UP001212189">
    <property type="component" value="Chromosome"/>
</dbReference>
<reference evidence="3 4" key="1">
    <citation type="submission" date="2022-12" db="EMBL/GenBank/DDBJ databases">
        <title>Coexistence and Characterization of a Novel Tigecycline Resistance gene tet(X) variant and blaNDM-1 in a Pseudomonas caeni Isolate of Chicken Origin.</title>
        <authorList>
            <person name="Lu X."/>
            <person name="Zhang L."/>
            <person name="Li R."/>
            <person name="Wang Z."/>
        </authorList>
    </citation>
    <scope>NUCLEOTIDE SEQUENCE [LARGE SCALE GENOMIC DNA]</scope>
    <source>
        <strain evidence="3 4">CE14</strain>
    </source>
</reference>
<feature type="domain" description="Toxin VasX N-terminal region" evidence="2">
    <location>
        <begin position="7"/>
        <end position="165"/>
    </location>
</feature>
<dbReference type="KEGG" id="dce:O6P33_10765"/>
<keyword evidence="4" id="KW-1185">Reference proteome</keyword>
<evidence type="ECO:0000256" key="1">
    <source>
        <dbReference type="SAM" id="Phobius"/>
    </source>
</evidence>
<dbReference type="RefSeq" id="WP_269817777.1">
    <property type="nucleotide sequence ID" value="NZ_CP114976.1"/>
</dbReference>
<keyword evidence="1" id="KW-0812">Transmembrane</keyword>
<keyword evidence="1" id="KW-0472">Membrane</keyword>
<dbReference type="AlphaFoldDB" id="A0AAF0AIB3"/>
<evidence type="ECO:0000313" key="4">
    <source>
        <dbReference type="Proteomes" id="UP001212189"/>
    </source>
</evidence>
<dbReference type="CDD" id="cd20707">
    <property type="entry name" value="MIX_III"/>
    <property type="match status" value="1"/>
</dbReference>
<name>A0AAF0AIB3_9GAMM</name>
<dbReference type="Pfam" id="PF20249">
    <property type="entry name" value="VasX_N"/>
    <property type="match status" value="1"/>
</dbReference>
<dbReference type="NCBIfam" id="NF041559">
    <property type="entry name" value="BTH_I2691_fam"/>
    <property type="match status" value="1"/>
</dbReference>
<feature type="transmembrane region" description="Helical" evidence="1">
    <location>
        <begin position="886"/>
        <end position="903"/>
    </location>
</feature>
<organism evidence="3 4">
    <name type="scientific">Denitrificimonas caeni</name>
    <dbReference type="NCBI Taxonomy" id="521720"/>
    <lineage>
        <taxon>Bacteria</taxon>
        <taxon>Pseudomonadati</taxon>
        <taxon>Pseudomonadota</taxon>
        <taxon>Gammaproteobacteria</taxon>
        <taxon>Pseudomonadales</taxon>
        <taxon>Pseudomonadaceae</taxon>
        <taxon>Denitrificimonas</taxon>
    </lineage>
</organism>
<gene>
    <name evidence="3" type="ORF">O6P33_10765</name>
</gene>
<dbReference type="EMBL" id="CP114976">
    <property type="protein sequence ID" value="WBE24834.1"/>
    <property type="molecule type" value="Genomic_DNA"/>
</dbReference>
<proteinExistence type="predicted"/>
<accession>A0AAF0AIB3</accession>
<sequence length="961" mass="108481">MSAIKSCSFCQRVGLPVFVVRPSVALKTDSFPELKTEWNQGLEVPEYLSPIARSLTDGFVYVYSEKYETLDIYSVTERGDFYRVFLDSAGNPPTIKSQPCASCNDGMESWQAKTVSIHINPTASNGVYWFGWSETLWSKEIQDNHIKNTGGCRIKNMVSFSVDQWAAQRGGVERKQGEALPFHDIADYVADYAFDIKDKSAEDEVLKRYQAFDHRAEIKGEQISKTTQISALSKAVAGNTQCAGAYVCIKDPVSIIKDIMVTRHWLVTDGYYPYQTDKGFTGPFDYKTGPAFRKENEKALELFERKVQLSGMYHLATQMLDQAFYNAEIEKKYEQYQKSYSDFRSGYLLRAGIFANETLLSYEDYSKRHMHADKDRELFENKTKEKLIEQERYYQKHEWESFDYKYKKDRDEFYAQIIMPLEELAQILMNSEELMLYYQYSYSQNNLEDGLEFLDSIIALIEHLNSAVNVANETSKFIEDKPEFDFKSFNGCLQRATLLNQENEISSFNKLIANEEYINVGKVLADFINVALSLHAQRIESSINNLIALTQSKFVDLATNSARQKIPYLFPILSAYSQQQVYTISLELDGKDAMKAFTQQLKRIRHDSSSWALYQQLLNTVDEENYAERVANTKELSMTRYKKLIDNVSLKGKHTVQFLASLHEETVSALKRDGAEVIAASTTQGAAIHLKPNQLQTVFESRVELLGDLPKDGVLTQTGRGAGAAKNFELTNHVSSNLAINGFMTALQLGAFVILTRNFFKEDSTSTRARAQLMSSAALLVASFAQAADTVLVARNPDGAWAKGIKTGLKDNSKLARAVPRTALKKIAQYSQIGGVVLGILDFEKGVKYGLQGDSLMASGYIGAGIAGSTLSALAFLGFIPIAGQVFIIGMVITASVLVLLSFQEDTLEPFQEWFVRSYWGDQSKITMLKDKLDKYPTHFQEKGAYQQTFGIEDKEQQHEK</sequence>
<evidence type="ECO:0000259" key="2">
    <source>
        <dbReference type="Pfam" id="PF20249"/>
    </source>
</evidence>